<dbReference type="AlphaFoldDB" id="A0A6J6EL03"/>
<keyword evidence="2" id="KW-0560">Oxidoreductase</keyword>
<dbReference type="PANTHER" id="PTHR45024">
    <property type="entry name" value="DEHYDROGENASES, SHORT CHAIN"/>
    <property type="match status" value="1"/>
</dbReference>
<accession>A0A6J6EL03</accession>
<evidence type="ECO:0000313" key="3">
    <source>
        <dbReference type="EMBL" id="CAB4577092.1"/>
    </source>
</evidence>
<dbReference type="EMBL" id="CAEZTR010000043">
    <property type="protein sequence ID" value="CAB4577092.1"/>
    <property type="molecule type" value="Genomic_DNA"/>
</dbReference>
<dbReference type="GO" id="GO:0016491">
    <property type="term" value="F:oxidoreductase activity"/>
    <property type="evidence" value="ECO:0007669"/>
    <property type="project" value="UniProtKB-KW"/>
</dbReference>
<dbReference type="PRINTS" id="PR00081">
    <property type="entry name" value="GDHRDH"/>
</dbReference>
<dbReference type="PROSITE" id="PS00061">
    <property type="entry name" value="ADH_SHORT"/>
    <property type="match status" value="1"/>
</dbReference>
<dbReference type="InterPro" id="IPR020904">
    <property type="entry name" value="Sc_DH/Rdtase_CS"/>
</dbReference>
<name>A0A6J6EL03_9ZZZZ</name>
<protein>
    <submittedName>
        <fullName evidence="3">Unannotated protein</fullName>
    </submittedName>
</protein>
<dbReference type="InterPro" id="IPR002347">
    <property type="entry name" value="SDR_fam"/>
</dbReference>
<sequence>MDTLVFDGAVAIITGAGRGLGREYALLLAARGARVVVNDFGVAISDTDDTGDAPAVNPADKVVAEIVAAGGTAVANYDTVASVEGANAIIQTALDAFGTVDICVNNAGQVRMQPFANFPDEHIDTVISTQLMGTLNVGRAAWRVMQQNGGGRIINVSSGAGYGGFENSTVYSMAKAGVIGLTIAMAKEGAAAGIGVNVIAPYAKTRIGTGFGPIPWSDQLAEWLHPDKVAPLVVWLAHESCDVSGQCFAVGAGYVGRVAFAVNDGFTDRELTPELVAEHSDEITSWPTKPTEGPESPLMVAMMRGYPGL</sequence>
<dbReference type="PANTHER" id="PTHR45024:SF2">
    <property type="entry name" value="SCP2 DOMAIN-CONTAINING PROTEIN"/>
    <property type="match status" value="1"/>
</dbReference>
<evidence type="ECO:0000256" key="1">
    <source>
        <dbReference type="ARBA" id="ARBA00006484"/>
    </source>
</evidence>
<dbReference type="Pfam" id="PF00106">
    <property type="entry name" value="adh_short"/>
    <property type="match status" value="1"/>
</dbReference>
<reference evidence="3" key="1">
    <citation type="submission" date="2020-05" db="EMBL/GenBank/DDBJ databases">
        <authorList>
            <person name="Chiriac C."/>
            <person name="Salcher M."/>
            <person name="Ghai R."/>
            <person name="Kavagutti S V."/>
        </authorList>
    </citation>
    <scope>NUCLEOTIDE SEQUENCE</scope>
</reference>
<comment type="similarity">
    <text evidence="1">Belongs to the short-chain dehydrogenases/reductases (SDR) family.</text>
</comment>
<proteinExistence type="inferred from homology"/>
<evidence type="ECO:0000256" key="2">
    <source>
        <dbReference type="ARBA" id="ARBA00023002"/>
    </source>
</evidence>
<dbReference type="SUPFAM" id="SSF51735">
    <property type="entry name" value="NAD(P)-binding Rossmann-fold domains"/>
    <property type="match status" value="1"/>
</dbReference>
<dbReference type="InterPro" id="IPR036291">
    <property type="entry name" value="NAD(P)-bd_dom_sf"/>
</dbReference>
<dbReference type="PRINTS" id="PR00080">
    <property type="entry name" value="SDRFAMILY"/>
</dbReference>
<organism evidence="3">
    <name type="scientific">freshwater metagenome</name>
    <dbReference type="NCBI Taxonomy" id="449393"/>
    <lineage>
        <taxon>unclassified sequences</taxon>
        <taxon>metagenomes</taxon>
        <taxon>ecological metagenomes</taxon>
    </lineage>
</organism>
<gene>
    <name evidence="3" type="ORF">UFOPK1711_00890</name>
</gene>
<dbReference type="Gene3D" id="3.40.50.720">
    <property type="entry name" value="NAD(P)-binding Rossmann-like Domain"/>
    <property type="match status" value="2"/>
</dbReference>
<dbReference type="InterPro" id="IPR051687">
    <property type="entry name" value="Peroxisomal_Beta-Oxidation"/>
</dbReference>